<dbReference type="RefSeq" id="WP_075073906.1">
    <property type="nucleotide sequence ID" value="NZ_DF967972.1"/>
</dbReference>
<evidence type="ECO:0000313" key="6">
    <source>
        <dbReference type="Proteomes" id="UP000055060"/>
    </source>
</evidence>
<dbReference type="OrthoDB" id="9814383at2"/>
<feature type="binding site" evidence="2">
    <location>
        <position position="377"/>
    </location>
    <ligand>
        <name>Zn(2+)</name>
        <dbReference type="ChEBI" id="CHEBI:29105"/>
        <note>catalytic</note>
    </ligand>
</feature>
<dbReference type="InterPro" id="IPR014782">
    <property type="entry name" value="Peptidase_M1_dom"/>
</dbReference>
<protein>
    <submittedName>
        <fullName evidence="5">Aminopeptidase N</fullName>
    </submittedName>
</protein>
<reference evidence="5" key="1">
    <citation type="submission" date="2015-07" db="EMBL/GenBank/DDBJ databases">
        <title>Draft Genome Sequences of Anaerolinea thermolimosa IMO-1, Bellilinea caldifistulae GOMI-1, Leptolinea tardivitalis YMTK-2, Levilinea saccharolytica KIBI-1,Longilinea arvoryzae KOME-1, Previously Described as Members of the Anaerolineaceae (Chloroflexi).</title>
        <authorList>
            <person name="Sekiguchi Y."/>
            <person name="Ohashi A."/>
            <person name="Matsuura N."/>
            <person name="Tourlousse M.D."/>
        </authorList>
    </citation>
    <scope>NUCLEOTIDE SEQUENCE [LARGE SCALE GENOMIC DNA]</scope>
    <source>
        <strain evidence="5">KOME-1</strain>
    </source>
</reference>
<keyword evidence="2" id="KW-0479">Metal-binding</keyword>
<organism evidence="5">
    <name type="scientific">Longilinea arvoryzae</name>
    <dbReference type="NCBI Taxonomy" id="360412"/>
    <lineage>
        <taxon>Bacteria</taxon>
        <taxon>Bacillati</taxon>
        <taxon>Chloroflexota</taxon>
        <taxon>Anaerolineae</taxon>
        <taxon>Anaerolineales</taxon>
        <taxon>Anaerolineaceae</taxon>
        <taxon>Longilinea</taxon>
    </lineage>
</organism>
<dbReference type="EMBL" id="DF967972">
    <property type="protein sequence ID" value="GAP14667.1"/>
    <property type="molecule type" value="Genomic_DNA"/>
</dbReference>
<dbReference type="InterPro" id="IPR034015">
    <property type="entry name" value="M1_LTA4H"/>
</dbReference>
<keyword evidence="5" id="KW-0031">Aminopeptidase</keyword>
<evidence type="ECO:0000256" key="1">
    <source>
        <dbReference type="PIRSR" id="PIRSR634015-1"/>
    </source>
</evidence>
<dbReference type="Proteomes" id="UP000055060">
    <property type="component" value="Unassembled WGS sequence"/>
</dbReference>
<evidence type="ECO:0000313" key="5">
    <source>
        <dbReference type="EMBL" id="GAP14667.1"/>
    </source>
</evidence>
<evidence type="ECO:0000256" key="2">
    <source>
        <dbReference type="PIRSR" id="PIRSR634015-3"/>
    </source>
</evidence>
<dbReference type="GO" id="GO:0008237">
    <property type="term" value="F:metallopeptidase activity"/>
    <property type="evidence" value="ECO:0007669"/>
    <property type="project" value="InterPro"/>
</dbReference>
<feature type="binding site" evidence="2">
    <location>
        <position position="396"/>
    </location>
    <ligand>
        <name>Zn(2+)</name>
        <dbReference type="ChEBI" id="CHEBI:29105"/>
        <note>catalytic</note>
    </ligand>
</feature>
<dbReference type="InterPro" id="IPR027268">
    <property type="entry name" value="Peptidase_M4/M1_CTD_sf"/>
</dbReference>
<feature type="active site" description="Proton acceptor" evidence="1">
    <location>
        <position position="374"/>
    </location>
</feature>
<dbReference type="PANTHER" id="PTHR45726">
    <property type="entry name" value="LEUKOTRIENE A-4 HYDROLASE"/>
    <property type="match status" value="1"/>
</dbReference>
<dbReference type="GO" id="GO:0008270">
    <property type="term" value="F:zinc ion binding"/>
    <property type="evidence" value="ECO:0007669"/>
    <property type="project" value="InterPro"/>
</dbReference>
<feature type="signal peptide" evidence="3">
    <location>
        <begin position="1"/>
        <end position="21"/>
    </location>
</feature>
<keyword evidence="6" id="KW-1185">Reference proteome</keyword>
<proteinExistence type="predicted"/>
<dbReference type="CDD" id="cd09604">
    <property type="entry name" value="M1_APN_like"/>
    <property type="match status" value="1"/>
</dbReference>
<dbReference type="PROSITE" id="PS51257">
    <property type="entry name" value="PROKAR_LIPOPROTEIN"/>
    <property type="match status" value="1"/>
</dbReference>
<feature type="domain" description="Peptidase M1 membrane alanine aminopeptidase" evidence="4">
    <location>
        <begin position="310"/>
        <end position="518"/>
    </location>
</feature>
<dbReference type="AlphaFoldDB" id="A0A0S7BKZ6"/>
<feature type="binding site" evidence="2">
    <location>
        <position position="373"/>
    </location>
    <ligand>
        <name>Zn(2+)</name>
        <dbReference type="ChEBI" id="CHEBI:29105"/>
        <note>catalytic</note>
    </ligand>
</feature>
<keyword evidence="5" id="KW-0645">Protease</keyword>
<accession>A0A0S7BKZ6</accession>
<dbReference type="SUPFAM" id="SSF55486">
    <property type="entry name" value="Metalloproteases ('zincins'), catalytic domain"/>
    <property type="match status" value="1"/>
</dbReference>
<dbReference type="PANTHER" id="PTHR45726:SF3">
    <property type="entry name" value="LEUKOTRIENE A-4 HYDROLASE"/>
    <property type="match status" value="1"/>
</dbReference>
<sequence>MSSIFRSVSILILGLFLASCAAPTSPSPTRTPIDAPLPVAETSSPIAYQDFLKDPACHSDQQTAALNSDHQNDLEIAGINACYELTLQIDASGLSYTGTLNLAYLNESPSEITDLVFRLYPNTTYNYAGQLTVDSVEIANQSVQTQDFLKDHSALRILMPQALEPWKTAHAKLSFHGQVPESNSTYGIFNHDPTNNLLTLANWYPILAARNANGWLAEEISPLGDAVTSETGLFHVIIQSPAEWKVAETGTQVRQETRGDIQEIEVVSGPTRDFMIAASPNFIVSEIENNLGIVREWALPGNEIAQKDGLQVANQALELFSEKFGEYPFNELDVVSMPINNASGVEYPGLIMIGHYLYAPEKDFNIRAMVIAHEVAHQWWYSVIGNDVQENPWQDEALTSYSSFEYLESINPSFLDGTIQYFENSVSEFEKSSGESKLKIGDPLSVYQDQSAAYASLVYQKGALFFWELRKKIGDTSFGAALSDYYQQNAYQFVGPEVLLSAFEKQCGCDLTDFYQEWGVTP</sequence>
<dbReference type="Gene3D" id="1.10.390.10">
    <property type="entry name" value="Neutral Protease Domain 2"/>
    <property type="match status" value="1"/>
</dbReference>
<evidence type="ECO:0000259" key="4">
    <source>
        <dbReference type="Pfam" id="PF01433"/>
    </source>
</evidence>
<gene>
    <name evidence="5" type="ORF">LARV_02441</name>
</gene>
<dbReference type="GO" id="GO:0004177">
    <property type="term" value="F:aminopeptidase activity"/>
    <property type="evidence" value="ECO:0007669"/>
    <property type="project" value="UniProtKB-KW"/>
</dbReference>
<keyword evidence="2" id="KW-0862">Zinc</keyword>
<keyword evidence="3" id="KW-0732">Signal</keyword>
<dbReference type="STRING" id="360412.LARV_02441"/>
<evidence type="ECO:0000256" key="3">
    <source>
        <dbReference type="SAM" id="SignalP"/>
    </source>
</evidence>
<feature type="active site" description="Proton donor" evidence="1">
    <location>
        <position position="459"/>
    </location>
</feature>
<name>A0A0S7BKZ6_9CHLR</name>
<keyword evidence="5" id="KW-0378">Hydrolase</keyword>
<feature type="chain" id="PRO_5006633017" evidence="3">
    <location>
        <begin position="22"/>
        <end position="522"/>
    </location>
</feature>
<dbReference type="Pfam" id="PF01433">
    <property type="entry name" value="Peptidase_M1"/>
    <property type="match status" value="1"/>
</dbReference>
<comment type="cofactor">
    <cofactor evidence="2">
        <name>Zn(2+)</name>
        <dbReference type="ChEBI" id="CHEBI:29105"/>
    </cofactor>
    <text evidence="2">Binds 1 zinc ion per subunit.</text>
</comment>